<dbReference type="SUPFAM" id="SSF53187">
    <property type="entry name" value="Zn-dependent exopeptidases"/>
    <property type="match status" value="1"/>
</dbReference>
<keyword evidence="4" id="KW-1185">Reference proteome</keyword>
<dbReference type="PROSITE" id="PS51724">
    <property type="entry name" value="SPOR"/>
    <property type="match status" value="1"/>
</dbReference>
<dbReference type="InterPro" id="IPR050695">
    <property type="entry name" value="N-acetylmuramoyl_amidase_3"/>
</dbReference>
<protein>
    <submittedName>
        <fullName evidence="3">N-acetylmuramoyl-L-alanine amidase</fullName>
    </submittedName>
</protein>
<dbReference type="EMBL" id="FPAA01000004">
    <property type="protein sequence ID" value="SFS59036.1"/>
    <property type="molecule type" value="Genomic_DNA"/>
</dbReference>
<gene>
    <name evidence="3" type="ORF">SAMN05444972_10463</name>
</gene>
<name>A0A1I6R2X5_9BACL</name>
<dbReference type="InterPro" id="IPR007730">
    <property type="entry name" value="SPOR-like_dom"/>
</dbReference>
<dbReference type="InterPro" id="IPR036680">
    <property type="entry name" value="SPOR-like_sf"/>
</dbReference>
<evidence type="ECO:0000313" key="3">
    <source>
        <dbReference type="EMBL" id="SFS59036.1"/>
    </source>
</evidence>
<dbReference type="SUPFAM" id="SSF110997">
    <property type="entry name" value="Sporulation related repeat"/>
    <property type="match status" value="1"/>
</dbReference>
<sequence length="259" mass="29387">MMKMVIDPGHGGEDPGVVAGQLREKDLTLQLALRMRGYLTSRYRVHVYMTRTTDRTLRLRERVSLINHHYADFFCSLHINSGKGHGLESYVSKSSSLDQSIEVQHRIHTKVISLLAPYKIMDRGMKQADMYLLHYAMVPGIHFECLFIDTVDEQRYLQNHSFMTKLGNAMGEGIAKALQFIPRRAGIVYRIIAGSFNQREQAVALQKYLRLGGIDSMIMNVGASHQCYQVQAGAFQVRSNAEARLQDIKDMGFLDAYIG</sequence>
<dbReference type="AlphaFoldDB" id="A0A1I6R2X5"/>
<evidence type="ECO:0000259" key="2">
    <source>
        <dbReference type="PROSITE" id="PS51724"/>
    </source>
</evidence>
<dbReference type="Pfam" id="PF01520">
    <property type="entry name" value="Amidase_3"/>
    <property type="match status" value="1"/>
</dbReference>
<dbReference type="InterPro" id="IPR002508">
    <property type="entry name" value="MurNAc-LAA_cat"/>
</dbReference>
<dbReference type="RefSeq" id="WP_091835560.1">
    <property type="nucleotide sequence ID" value="NZ_FPAA01000004.1"/>
</dbReference>
<reference evidence="4" key="1">
    <citation type="submission" date="2016-10" db="EMBL/GenBank/DDBJ databases">
        <authorList>
            <person name="Varghese N."/>
            <person name="Submissions S."/>
        </authorList>
    </citation>
    <scope>NUCLEOTIDE SEQUENCE [LARGE SCALE GENOMIC DNA]</scope>
    <source>
        <strain evidence="4">DSM 45789</strain>
    </source>
</reference>
<dbReference type="GO" id="GO:0008745">
    <property type="term" value="F:N-acetylmuramoyl-L-alanine amidase activity"/>
    <property type="evidence" value="ECO:0007669"/>
    <property type="project" value="InterPro"/>
</dbReference>
<dbReference type="GO" id="GO:0030288">
    <property type="term" value="C:outer membrane-bounded periplasmic space"/>
    <property type="evidence" value="ECO:0007669"/>
    <property type="project" value="TreeGrafter"/>
</dbReference>
<feature type="domain" description="SPOR" evidence="2">
    <location>
        <begin position="183"/>
        <end position="259"/>
    </location>
</feature>
<proteinExistence type="predicted"/>
<organism evidence="3 4">
    <name type="scientific">Marininema halotolerans</name>
    <dbReference type="NCBI Taxonomy" id="1155944"/>
    <lineage>
        <taxon>Bacteria</taxon>
        <taxon>Bacillati</taxon>
        <taxon>Bacillota</taxon>
        <taxon>Bacilli</taxon>
        <taxon>Bacillales</taxon>
        <taxon>Thermoactinomycetaceae</taxon>
        <taxon>Marininema</taxon>
    </lineage>
</organism>
<dbReference type="PANTHER" id="PTHR30404:SF0">
    <property type="entry name" value="N-ACETYLMURAMOYL-L-ALANINE AMIDASE AMIC"/>
    <property type="match status" value="1"/>
</dbReference>
<dbReference type="SMART" id="SM00646">
    <property type="entry name" value="Ami_3"/>
    <property type="match status" value="1"/>
</dbReference>
<dbReference type="OrthoDB" id="9763643at2"/>
<dbReference type="PANTHER" id="PTHR30404">
    <property type="entry name" value="N-ACETYLMURAMOYL-L-ALANINE AMIDASE"/>
    <property type="match status" value="1"/>
</dbReference>
<dbReference type="Proteomes" id="UP000198660">
    <property type="component" value="Unassembled WGS sequence"/>
</dbReference>
<dbReference type="CDD" id="cd02696">
    <property type="entry name" value="MurNAc-LAA"/>
    <property type="match status" value="1"/>
</dbReference>
<evidence type="ECO:0000256" key="1">
    <source>
        <dbReference type="ARBA" id="ARBA00022801"/>
    </source>
</evidence>
<dbReference type="Gene3D" id="3.30.70.1070">
    <property type="entry name" value="Sporulation related repeat"/>
    <property type="match status" value="1"/>
</dbReference>
<evidence type="ECO:0000313" key="4">
    <source>
        <dbReference type="Proteomes" id="UP000198660"/>
    </source>
</evidence>
<keyword evidence="1" id="KW-0378">Hydrolase</keyword>
<accession>A0A1I6R2X5</accession>
<dbReference type="GO" id="GO:0009253">
    <property type="term" value="P:peptidoglycan catabolic process"/>
    <property type="evidence" value="ECO:0007669"/>
    <property type="project" value="InterPro"/>
</dbReference>
<dbReference type="Gene3D" id="3.40.630.40">
    <property type="entry name" value="Zn-dependent exopeptidases"/>
    <property type="match status" value="1"/>
</dbReference>
<dbReference type="GO" id="GO:0042834">
    <property type="term" value="F:peptidoglycan binding"/>
    <property type="evidence" value="ECO:0007669"/>
    <property type="project" value="InterPro"/>
</dbReference>